<gene>
    <name evidence="11" type="ORF">ACPOL_5800</name>
</gene>
<evidence type="ECO:0000256" key="1">
    <source>
        <dbReference type="ARBA" id="ARBA00004772"/>
    </source>
</evidence>
<accession>A0A2Z5G919</accession>
<keyword evidence="12" id="KW-1185">Reference proteome</keyword>
<dbReference type="Gene3D" id="3.40.50.10090">
    <property type="match status" value="2"/>
</dbReference>
<comment type="function">
    <text evidence="6 9">Catalyzes cyclization of the linear tetrapyrrole, hydroxymethylbilane, to the macrocyclic uroporphyrinogen III.</text>
</comment>
<dbReference type="GO" id="GO:0004852">
    <property type="term" value="F:uroporphyrinogen-III synthase activity"/>
    <property type="evidence" value="ECO:0007669"/>
    <property type="project" value="UniProtKB-UniRule"/>
</dbReference>
<dbReference type="PANTHER" id="PTHR38042">
    <property type="entry name" value="UROPORPHYRINOGEN-III SYNTHASE, CHLOROPLASTIC"/>
    <property type="match status" value="1"/>
</dbReference>
<dbReference type="InterPro" id="IPR003754">
    <property type="entry name" value="4pyrrol_synth_uPrphyn_synth"/>
</dbReference>
<evidence type="ECO:0000256" key="9">
    <source>
        <dbReference type="RuleBase" id="RU366031"/>
    </source>
</evidence>
<dbReference type="SUPFAM" id="SSF69618">
    <property type="entry name" value="HemD-like"/>
    <property type="match status" value="1"/>
</dbReference>
<dbReference type="AlphaFoldDB" id="A0A2Z5G919"/>
<dbReference type="InterPro" id="IPR039793">
    <property type="entry name" value="UROS/Hem4"/>
</dbReference>
<dbReference type="GO" id="GO:0032259">
    <property type="term" value="P:methylation"/>
    <property type="evidence" value="ECO:0007669"/>
    <property type="project" value="UniProtKB-KW"/>
</dbReference>
<evidence type="ECO:0000256" key="2">
    <source>
        <dbReference type="ARBA" id="ARBA00008133"/>
    </source>
</evidence>
<dbReference type="RefSeq" id="WP_114209693.1">
    <property type="nucleotide sequence ID" value="NZ_CP030840.1"/>
</dbReference>
<comment type="catalytic activity">
    <reaction evidence="8 9">
        <text>hydroxymethylbilane = uroporphyrinogen III + H2O</text>
        <dbReference type="Rhea" id="RHEA:18965"/>
        <dbReference type="ChEBI" id="CHEBI:15377"/>
        <dbReference type="ChEBI" id="CHEBI:57308"/>
        <dbReference type="ChEBI" id="CHEBI:57845"/>
        <dbReference type="EC" id="4.2.1.75"/>
    </reaction>
</comment>
<evidence type="ECO:0000256" key="7">
    <source>
        <dbReference type="ARBA" id="ARBA00040167"/>
    </source>
</evidence>
<keyword evidence="11" id="KW-0489">Methyltransferase</keyword>
<comment type="similarity">
    <text evidence="2 9">Belongs to the uroporphyrinogen-III synthase family.</text>
</comment>
<keyword evidence="4 9" id="KW-0456">Lyase</keyword>
<dbReference type="Pfam" id="PF02602">
    <property type="entry name" value="HEM4"/>
    <property type="match status" value="1"/>
</dbReference>
<evidence type="ECO:0000256" key="3">
    <source>
        <dbReference type="ARBA" id="ARBA00013109"/>
    </source>
</evidence>
<dbReference type="GO" id="GO:0006782">
    <property type="term" value="P:protoporphyrinogen IX biosynthetic process"/>
    <property type="evidence" value="ECO:0007669"/>
    <property type="project" value="UniProtKB-UniRule"/>
</dbReference>
<feature type="domain" description="Tetrapyrrole biosynthesis uroporphyrinogen III synthase" evidence="10">
    <location>
        <begin position="26"/>
        <end position="256"/>
    </location>
</feature>
<dbReference type="KEGG" id="abas:ACPOL_5800"/>
<dbReference type="CDD" id="cd06578">
    <property type="entry name" value="HemD"/>
    <property type="match status" value="1"/>
</dbReference>
<dbReference type="EMBL" id="CP030840">
    <property type="protein sequence ID" value="AXC15046.1"/>
    <property type="molecule type" value="Genomic_DNA"/>
</dbReference>
<dbReference type="OrthoDB" id="9815856at2"/>
<name>A0A2Z5G919_9BACT</name>
<dbReference type="InterPro" id="IPR036108">
    <property type="entry name" value="4pyrrol_syn_uPrphyn_synt_sf"/>
</dbReference>
<evidence type="ECO:0000256" key="5">
    <source>
        <dbReference type="ARBA" id="ARBA00023244"/>
    </source>
</evidence>
<evidence type="ECO:0000256" key="8">
    <source>
        <dbReference type="ARBA" id="ARBA00048617"/>
    </source>
</evidence>
<evidence type="ECO:0000259" key="10">
    <source>
        <dbReference type="Pfam" id="PF02602"/>
    </source>
</evidence>
<dbReference type="PANTHER" id="PTHR38042:SF1">
    <property type="entry name" value="UROPORPHYRINOGEN-III SYNTHASE, CHLOROPLASTIC"/>
    <property type="match status" value="1"/>
</dbReference>
<comment type="pathway">
    <text evidence="1 9">Porphyrin-containing compound metabolism; protoporphyrin-IX biosynthesis; coproporphyrinogen-III from 5-aminolevulinate: step 3/4.</text>
</comment>
<evidence type="ECO:0000313" key="11">
    <source>
        <dbReference type="EMBL" id="AXC15046.1"/>
    </source>
</evidence>
<keyword evidence="11" id="KW-0808">Transferase</keyword>
<evidence type="ECO:0000256" key="4">
    <source>
        <dbReference type="ARBA" id="ARBA00023239"/>
    </source>
</evidence>
<reference evidence="11 12" key="1">
    <citation type="journal article" date="2018" name="Front. Microbiol.">
        <title>Hydrolytic Capabilities as a Key to Environmental Success: Chitinolytic and Cellulolytic Acidobacteria From Acidic Sub-arctic Soils and Boreal Peatlands.</title>
        <authorList>
            <person name="Belova S.E."/>
            <person name="Ravin N.V."/>
            <person name="Pankratov T.A."/>
            <person name="Rakitin A.L."/>
            <person name="Ivanova A.A."/>
            <person name="Beletsky A.V."/>
            <person name="Mardanov A.V."/>
            <person name="Sinninghe Damste J.S."/>
            <person name="Dedysh S.N."/>
        </authorList>
    </citation>
    <scope>NUCLEOTIDE SEQUENCE [LARGE SCALE GENOMIC DNA]</scope>
    <source>
        <strain evidence="11 12">SBC82</strain>
    </source>
</reference>
<dbReference type="Proteomes" id="UP000253606">
    <property type="component" value="Chromosome"/>
</dbReference>
<sequence length="300" mass="33072">MSEPSPKPLLEGRRIIVTRARTQASSLVTSLQELGAEVIEIPTIETIPLDSYEMLDDALKNIANYQWLLVTSANTVRVLAERLAVLKLSPSTLDPPQKVAIGSATARAMREQGIAVDLIPEQYVAESLVSALGDQVAGSRILLARAAIARDLIPEALARQGATVDIVDAYRTVLPEGSIERIQQVFASPARLPDAITFTSSSTVKNFFTLWNEAGFSGIPKEVAALSIGPITSQTLREHGWEPAREAKRHDVEGLVDATVRYVEVRILEEREREGYLRYPEDLAEAETWWESEQSNEPED</sequence>
<evidence type="ECO:0000313" key="12">
    <source>
        <dbReference type="Proteomes" id="UP000253606"/>
    </source>
</evidence>
<proteinExistence type="inferred from homology"/>
<dbReference type="GO" id="GO:0006780">
    <property type="term" value="P:uroporphyrinogen III biosynthetic process"/>
    <property type="evidence" value="ECO:0007669"/>
    <property type="project" value="UniProtKB-UniRule"/>
</dbReference>
<dbReference type="EC" id="4.2.1.75" evidence="3 9"/>
<evidence type="ECO:0000256" key="6">
    <source>
        <dbReference type="ARBA" id="ARBA00037589"/>
    </source>
</evidence>
<protein>
    <recommendedName>
        <fullName evidence="7 9">Uroporphyrinogen-III synthase</fullName>
        <ecNumber evidence="3 9">4.2.1.75</ecNumber>
    </recommendedName>
</protein>
<organism evidence="11 12">
    <name type="scientific">Acidisarcina polymorpha</name>
    <dbReference type="NCBI Taxonomy" id="2211140"/>
    <lineage>
        <taxon>Bacteria</taxon>
        <taxon>Pseudomonadati</taxon>
        <taxon>Acidobacteriota</taxon>
        <taxon>Terriglobia</taxon>
        <taxon>Terriglobales</taxon>
        <taxon>Acidobacteriaceae</taxon>
        <taxon>Acidisarcina</taxon>
    </lineage>
</organism>
<dbReference type="GO" id="GO:0008168">
    <property type="term" value="F:methyltransferase activity"/>
    <property type="evidence" value="ECO:0007669"/>
    <property type="project" value="UniProtKB-KW"/>
</dbReference>
<keyword evidence="5 9" id="KW-0627">Porphyrin biosynthesis</keyword>